<dbReference type="InterPro" id="IPR003741">
    <property type="entry name" value="LUD_dom"/>
</dbReference>
<sequence length="182" mass="19520">MFEQFKTRATGVGAEVHRVVTCRDAVDFILGFLKKEGVSDLSGSYAVWADGPFLRGVDRELLKQVPGLSLEVTRERAAQAKIGISEMSFAVADTGSLVQDQSAVDQRLASSLTGIHVAVVPSANMVSDKTALFSRISPKTSRYIAFITGPSRTADIERVLTIGVHGPERLIILFVDELGGAA</sequence>
<dbReference type="InterPro" id="IPR037171">
    <property type="entry name" value="NagB/RpiA_transferase-like"/>
</dbReference>
<evidence type="ECO:0000259" key="1">
    <source>
        <dbReference type="Pfam" id="PF02589"/>
    </source>
</evidence>
<proteinExistence type="predicted"/>
<accession>A0A4S1CDK4</accession>
<dbReference type="Proteomes" id="UP000306416">
    <property type="component" value="Unassembled WGS sequence"/>
</dbReference>
<organism evidence="2 3">
    <name type="scientific">Geomonas terrae</name>
    <dbReference type="NCBI Taxonomy" id="2562681"/>
    <lineage>
        <taxon>Bacteria</taxon>
        <taxon>Pseudomonadati</taxon>
        <taxon>Thermodesulfobacteriota</taxon>
        <taxon>Desulfuromonadia</taxon>
        <taxon>Geobacterales</taxon>
        <taxon>Geobacteraceae</taxon>
        <taxon>Geomonas</taxon>
    </lineage>
</organism>
<dbReference type="PANTHER" id="PTHR43682:SF1">
    <property type="entry name" value="LACTATE UTILIZATION PROTEIN C"/>
    <property type="match status" value="1"/>
</dbReference>
<dbReference type="Pfam" id="PF02589">
    <property type="entry name" value="LUD_dom"/>
    <property type="match status" value="1"/>
</dbReference>
<protein>
    <submittedName>
        <fullName evidence="2">Lactate utilization protein</fullName>
    </submittedName>
</protein>
<dbReference type="PANTHER" id="PTHR43682">
    <property type="entry name" value="LACTATE UTILIZATION PROTEIN C"/>
    <property type="match status" value="1"/>
</dbReference>
<dbReference type="AlphaFoldDB" id="A0A4S1CDK4"/>
<evidence type="ECO:0000313" key="3">
    <source>
        <dbReference type="Proteomes" id="UP000306416"/>
    </source>
</evidence>
<dbReference type="InterPro" id="IPR024185">
    <property type="entry name" value="FTHF_cligase-like_sf"/>
</dbReference>
<keyword evidence="3" id="KW-1185">Reference proteome</keyword>
<dbReference type="SUPFAM" id="SSF100950">
    <property type="entry name" value="NagB/RpiA/CoA transferase-like"/>
    <property type="match status" value="1"/>
</dbReference>
<dbReference type="EMBL" id="SRSC01000003">
    <property type="protein sequence ID" value="TGU71499.1"/>
    <property type="molecule type" value="Genomic_DNA"/>
</dbReference>
<comment type="caution">
    <text evidence="2">The sequence shown here is derived from an EMBL/GenBank/DDBJ whole genome shotgun (WGS) entry which is preliminary data.</text>
</comment>
<dbReference type="Gene3D" id="3.40.50.10420">
    <property type="entry name" value="NagB/RpiA/CoA transferase-like"/>
    <property type="match status" value="1"/>
</dbReference>
<evidence type="ECO:0000313" key="2">
    <source>
        <dbReference type="EMBL" id="TGU71499.1"/>
    </source>
</evidence>
<name>A0A4S1CDK4_9BACT</name>
<gene>
    <name evidence="2" type="ORF">E4633_14365</name>
</gene>
<feature type="domain" description="LUD" evidence="1">
    <location>
        <begin position="3"/>
        <end position="175"/>
    </location>
</feature>
<reference evidence="2 3" key="1">
    <citation type="submission" date="2019-04" db="EMBL/GenBank/DDBJ databases">
        <title>Geobacter oryzae sp. nov., ferric-reducing bacteria isolated from paddy soil.</title>
        <authorList>
            <person name="Xu Z."/>
            <person name="Masuda Y."/>
            <person name="Itoh H."/>
            <person name="Senoo K."/>
        </authorList>
    </citation>
    <scope>NUCLEOTIDE SEQUENCE [LARGE SCALE GENOMIC DNA]</scope>
    <source>
        <strain evidence="2 3">Red111</strain>
    </source>
</reference>
<dbReference type="RefSeq" id="WP_135871154.1">
    <property type="nucleotide sequence ID" value="NZ_SRSC01000003.1"/>
</dbReference>